<evidence type="ECO:0000256" key="7">
    <source>
        <dbReference type="ARBA" id="ARBA00023235"/>
    </source>
</evidence>
<dbReference type="NCBIfam" id="TIGR00614">
    <property type="entry name" value="recQ_fam"/>
    <property type="match status" value="1"/>
</dbReference>
<feature type="domain" description="Helicase C-terminal" evidence="12">
    <location>
        <begin position="220"/>
        <end position="340"/>
    </location>
</feature>
<dbReference type="GO" id="GO:0005524">
    <property type="term" value="F:ATP binding"/>
    <property type="evidence" value="ECO:0007669"/>
    <property type="project" value="UniProtKB-KW"/>
</dbReference>
<evidence type="ECO:0000256" key="9">
    <source>
        <dbReference type="ARBA" id="ARBA00034808"/>
    </source>
</evidence>
<evidence type="ECO:0000256" key="5">
    <source>
        <dbReference type="ARBA" id="ARBA00022840"/>
    </source>
</evidence>
<dbReference type="InterPro" id="IPR004589">
    <property type="entry name" value="DNA_helicase_ATP-dep_RecQ"/>
</dbReference>
<dbReference type="SMART" id="SM00490">
    <property type="entry name" value="HELICc"/>
    <property type="match status" value="1"/>
</dbReference>
<dbReference type="GO" id="GO:0000724">
    <property type="term" value="P:double-strand break repair via homologous recombination"/>
    <property type="evidence" value="ECO:0007669"/>
    <property type="project" value="TreeGrafter"/>
</dbReference>
<evidence type="ECO:0000256" key="8">
    <source>
        <dbReference type="ARBA" id="ARBA00034617"/>
    </source>
</evidence>
<evidence type="ECO:0000256" key="1">
    <source>
        <dbReference type="ARBA" id="ARBA00005446"/>
    </source>
</evidence>
<evidence type="ECO:0000256" key="2">
    <source>
        <dbReference type="ARBA" id="ARBA00022741"/>
    </source>
</evidence>
<dbReference type="PANTHER" id="PTHR13710">
    <property type="entry name" value="DNA HELICASE RECQ FAMILY MEMBER"/>
    <property type="match status" value="1"/>
</dbReference>
<evidence type="ECO:0000313" key="14">
    <source>
        <dbReference type="Proteomes" id="UP000494206"/>
    </source>
</evidence>
<dbReference type="CDD" id="cd18794">
    <property type="entry name" value="SF2_C_RecQ"/>
    <property type="match status" value="1"/>
</dbReference>
<dbReference type="PROSITE" id="PS51194">
    <property type="entry name" value="HELICASE_CTER"/>
    <property type="match status" value="1"/>
</dbReference>
<dbReference type="Pfam" id="PF00270">
    <property type="entry name" value="DEAD"/>
    <property type="match status" value="1"/>
</dbReference>
<dbReference type="InterPro" id="IPR014001">
    <property type="entry name" value="Helicase_ATP-bd"/>
</dbReference>
<evidence type="ECO:0000256" key="6">
    <source>
        <dbReference type="ARBA" id="ARBA00023125"/>
    </source>
</evidence>
<dbReference type="EMBL" id="CADEPM010000003">
    <property type="protein sequence ID" value="CAB3401228.1"/>
    <property type="molecule type" value="Genomic_DNA"/>
</dbReference>
<dbReference type="InterPro" id="IPR027417">
    <property type="entry name" value="P-loop_NTPase"/>
</dbReference>
<dbReference type="InterPro" id="IPR011545">
    <property type="entry name" value="DEAD/DEAH_box_helicase_dom"/>
</dbReference>
<dbReference type="CDD" id="cd18015">
    <property type="entry name" value="DEXHc_RecQ1"/>
    <property type="match status" value="1"/>
</dbReference>
<evidence type="ECO:0000256" key="3">
    <source>
        <dbReference type="ARBA" id="ARBA00022801"/>
    </source>
</evidence>
<evidence type="ECO:0000313" key="13">
    <source>
        <dbReference type="EMBL" id="CAB3401228.1"/>
    </source>
</evidence>
<dbReference type="AlphaFoldDB" id="A0A8S1EC45"/>
<dbReference type="PROSITE" id="PS51192">
    <property type="entry name" value="HELICASE_ATP_BIND_1"/>
    <property type="match status" value="1"/>
</dbReference>
<reference evidence="13 14" key="1">
    <citation type="submission" date="2020-04" db="EMBL/GenBank/DDBJ databases">
        <authorList>
            <person name="Laetsch R D."/>
            <person name="Stevens L."/>
            <person name="Kumar S."/>
            <person name="Blaxter L. M."/>
        </authorList>
    </citation>
    <scope>NUCLEOTIDE SEQUENCE [LARGE SCALE GENOMIC DNA]</scope>
</reference>
<feature type="domain" description="Helicase ATP-binding" evidence="11">
    <location>
        <begin position="20"/>
        <end position="195"/>
    </location>
</feature>
<keyword evidence="3" id="KW-0378">Hydrolase</keyword>
<name>A0A8S1EC45_9PELO</name>
<gene>
    <name evidence="13" type="ORF">CBOVIS_LOCUS4005</name>
</gene>
<dbReference type="Proteomes" id="UP000494206">
    <property type="component" value="Unassembled WGS sequence"/>
</dbReference>
<dbReference type="GO" id="GO:0009378">
    <property type="term" value="F:four-way junction helicase activity"/>
    <property type="evidence" value="ECO:0007669"/>
    <property type="project" value="TreeGrafter"/>
</dbReference>
<dbReference type="GO" id="GO:0005737">
    <property type="term" value="C:cytoplasm"/>
    <property type="evidence" value="ECO:0007669"/>
    <property type="project" value="TreeGrafter"/>
</dbReference>
<dbReference type="GO" id="GO:0005694">
    <property type="term" value="C:chromosome"/>
    <property type="evidence" value="ECO:0007669"/>
    <property type="project" value="TreeGrafter"/>
</dbReference>
<dbReference type="EC" id="5.6.2.4" evidence="9"/>
<dbReference type="Gene3D" id="3.40.50.300">
    <property type="entry name" value="P-loop containing nucleotide triphosphate hydrolases"/>
    <property type="match status" value="2"/>
</dbReference>
<keyword evidence="14" id="KW-1185">Reference proteome</keyword>
<keyword evidence="4" id="KW-0347">Helicase</keyword>
<keyword evidence="6" id="KW-0238">DNA-binding</keyword>
<sequence>MRFLKVFKLKDFRPLQRAAINAVLSKKDAVVILSTGGGKSLCYQIPAIFTKGLTLVISPLISLIENQISQLTKLGIEAASLNASSSKDEIRRIEAAITNKDSNFRLLYVTPEKLSKSKRIMNKIEKSLSVGFLKLIAIDEVHCCSQWGHDFRPDFAFLNVLRRQFKSVPILGLTATATNNVLNEVKEMLNIQSALTFRAGFNRPNLKYEVRAKKNSDEQGMKEIAEIISNRFKEQSGIVYCLSRKDCENLAKFLRDSGISAKHYHADLDQNNRYDWQERWMSGDIQVIVATIAFGMGIDKPDVRFVIHHSLPKSIENYYQNQNDRNPTAGFFKCHKTIAL</sequence>
<accession>A0A8S1EC45</accession>
<comment type="catalytic activity">
    <reaction evidence="8">
        <text>Couples ATP hydrolysis with the unwinding of duplex DNA by translocating in the 3'-5' direction.</text>
        <dbReference type="EC" id="5.6.2.4"/>
    </reaction>
</comment>
<dbReference type="FunFam" id="3.40.50.300:FF:001544">
    <property type="entry name" value="ATP-dependent DNA helicase"/>
    <property type="match status" value="1"/>
</dbReference>
<evidence type="ECO:0000256" key="10">
    <source>
        <dbReference type="ARBA" id="ARBA00044566"/>
    </source>
</evidence>
<protein>
    <recommendedName>
        <fullName evidence="9">DNA 3'-5' helicase</fullName>
        <ecNumber evidence="9">5.6.2.4</ecNumber>
    </recommendedName>
    <alternativeName>
        <fullName evidence="10">DNA 3'-5' helicase Q1</fullName>
    </alternativeName>
</protein>
<proteinExistence type="inferred from homology"/>
<dbReference type="SUPFAM" id="SSF52540">
    <property type="entry name" value="P-loop containing nucleoside triphosphate hydrolases"/>
    <property type="match status" value="1"/>
</dbReference>
<keyword evidence="7" id="KW-0413">Isomerase</keyword>
<evidence type="ECO:0000256" key="4">
    <source>
        <dbReference type="ARBA" id="ARBA00022806"/>
    </source>
</evidence>
<dbReference type="SMART" id="SM00487">
    <property type="entry name" value="DEXDc"/>
    <property type="match status" value="1"/>
</dbReference>
<comment type="similarity">
    <text evidence="1">Belongs to the helicase family. RecQ subfamily.</text>
</comment>
<comment type="caution">
    <text evidence="13">The sequence shown here is derived from an EMBL/GenBank/DDBJ whole genome shotgun (WGS) entry which is preliminary data.</text>
</comment>
<dbReference type="GO" id="GO:0016787">
    <property type="term" value="F:hydrolase activity"/>
    <property type="evidence" value="ECO:0007669"/>
    <property type="project" value="UniProtKB-KW"/>
</dbReference>
<evidence type="ECO:0000259" key="12">
    <source>
        <dbReference type="PROSITE" id="PS51194"/>
    </source>
</evidence>
<keyword evidence="2" id="KW-0547">Nucleotide-binding</keyword>
<evidence type="ECO:0000259" key="11">
    <source>
        <dbReference type="PROSITE" id="PS51192"/>
    </source>
</evidence>
<organism evidence="13 14">
    <name type="scientific">Caenorhabditis bovis</name>
    <dbReference type="NCBI Taxonomy" id="2654633"/>
    <lineage>
        <taxon>Eukaryota</taxon>
        <taxon>Metazoa</taxon>
        <taxon>Ecdysozoa</taxon>
        <taxon>Nematoda</taxon>
        <taxon>Chromadorea</taxon>
        <taxon>Rhabditida</taxon>
        <taxon>Rhabditina</taxon>
        <taxon>Rhabditomorpha</taxon>
        <taxon>Rhabditoidea</taxon>
        <taxon>Rhabditidae</taxon>
        <taxon>Peloderinae</taxon>
        <taxon>Caenorhabditis</taxon>
    </lineage>
</organism>
<dbReference type="GO" id="GO:0003677">
    <property type="term" value="F:DNA binding"/>
    <property type="evidence" value="ECO:0007669"/>
    <property type="project" value="UniProtKB-KW"/>
</dbReference>
<dbReference type="PANTHER" id="PTHR13710:SF105">
    <property type="entry name" value="ATP-DEPENDENT DNA HELICASE Q1"/>
    <property type="match status" value="1"/>
</dbReference>
<dbReference type="GO" id="GO:0043138">
    <property type="term" value="F:3'-5' DNA helicase activity"/>
    <property type="evidence" value="ECO:0007669"/>
    <property type="project" value="UniProtKB-EC"/>
</dbReference>
<dbReference type="Pfam" id="PF00271">
    <property type="entry name" value="Helicase_C"/>
    <property type="match status" value="1"/>
</dbReference>
<dbReference type="OrthoDB" id="10261556at2759"/>
<dbReference type="InterPro" id="IPR001650">
    <property type="entry name" value="Helicase_C-like"/>
</dbReference>
<keyword evidence="5" id="KW-0067">ATP-binding</keyword>